<gene>
    <name evidence="1" type="ORF">LVIROSA_LOCUS34119</name>
</gene>
<dbReference type="EMBL" id="CAKMRJ010005634">
    <property type="protein sequence ID" value="CAH1448587.1"/>
    <property type="molecule type" value="Genomic_DNA"/>
</dbReference>
<dbReference type="AlphaFoldDB" id="A0AAU9PEV5"/>
<evidence type="ECO:0000313" key="2">
    <source>
        <dbReference type="Proteomes" id="UP001157418"/>
    </source>
</evidence>
<organism evidence="1 2">
    <name type="scientific">Lactuca virosa</name>
    <dbReference type="NCBI Taxonomy" id="75947"/>
    <lineage>
        <taxon>Eukaryota</taxon>
        <taxon>Viridiplantae</taxon>
        <taxon>Streptophyta</taxon>
        <taxon>Embryophyta</taxon>
        <taxon>Tracheophyta</taxon>
        <taxon>Spermatophyta</taxon>
        <taxon>Magnoliopsida</taxon>
        <taxon>eudicotyledons</taxon>
        <taxon>Gunneridae</taxon>
        <taxon>Pentapetalae</taxon>
        <taxon>asterids</taxon>
        <taxon>campanulids</taxon>
        <taxon>Asterales</taxon>
        <taxon>Asteraceae</taxon>
        <taxon>Cichorioideae</taxon>
        <taxon>Cichorieae</taxon>
        <taxon>Lactucinae</taxon>
        <taxon>Lactuca</taxon>
    </lineage>
</organism>
<sequence length="202" mass="22643">MIHSGSLITISPSLRRDIYAVSTDCYFPKNPPPPILSSTLPVSLLFIHTGESFPEIRTELIRVVPTPSPTGSAYLPPPAFSSTYALWVEKRRASGKISGLELNGDHERTIVGPLRFSGAPNSPLLLLQTSFTRLPIYCQICLETEIEEIEREIFKVDRMVLCSCTWYKATNGLTLLFESSEENGPEALSKRILDFMIFGWNY</sequence>
<protein>
    <submittedName>
        <fullName evidence="1">Uncharacterized protein</fullName>
    </submittedName>
</protein>
<proteinExistence type="predicted"/>
<reference evidence="1 2" key="1">
    <citation type="submission" date="2022-01" db="EMBL/GenBank/DDBJ databases">
        <authorList>
            <person name="Xiong W."/>
            <person name="Schranz E."/>
        </authorList>
    </citation>
    <scope>NUCLEOTIDE SEQUENCE [LARGE SCALE GENOMIC DNA]</scope>
</reference>
<comment type="caution">
    <text evidence="1">The sequence shown here is derived from an EMBL/GenBank/DDBJ whole genome shotgun (WGS) entry which is preliminary data.</text>
</comment>
<name>A0AAU9PEV5_9ASTR</name>
<dbReference type="Proteomes" id="UP001157418">
    <property type="component" value="Unassembled WGS sequence"/>
</dbReference>
<accession>A0AAU9PEV5</accession>
<keyword evidence="2" id="KW-1185">Reference proteome</keyword>
<evidence type="ECO:0000313" key="1">
    <source>
        <dbReference type="EMBL" id="CAH1448587.1"/>
    </source>
</evidence>